<accession>A0A4U0Y2T0</accession>
<dbReference type="OrthoDB" id="4158987at2759"/>
<feature type="compositionally biased region" description="Acidic residues" evidence="1">
    <location>
        <begin position="283"/>
        <end position="300"/>
    </location>
</feature>
<evidence type="ECO:0000313" key="2">
    <source>
        <dbReference type="EMBL" id="TKA83431.1"/>
    </source>
</evidence>
<organism evidence="2 3">
    <name type="scientific">Friedmanniomyces simplex</name>
    <dbReference type="NCBI Taxonomy" id="329884"/>
    <lineage>
        <taxon>Eukaryota</taxon>
        <taxon>Fungi</taxon>
        <taxon>Dikarya</taxon>
        <taxon>Ascomycota</taxon>
        <taxon>Pezizomycotina</taxon>
        <taxon>Dothideomycetes</taxon>
        <taxon>Dothideomycetidae</taxon>
        <taxon>Mycosphaerellales</taxon>
        <taxon>Teratosphaeriaceae</taxon>
        <taxon>Friedmanniomyces</taxon>
    </lineage>
</organism>
<gene>
    <name evidence="2" type="ORF">B0A55_00329</name>
</gene>
<feature type="region of interest" description="Disordered" evidence="1">
    <location>
        <begin position="1"/>
        <end position="52"/>
    </location>
</feature>
<dbReference type="EMBL" id="NAJQ01000009">
    <property type="protein sequence ID" value="TKA83431.1"/>
    <property type="molecule type" value="Genomic_DNA"/>
</dbReference>
<keyword evidence="3" id="KW-1185">Reference proteome</keyword>
<feature type="compositionally biased region" description="Basic and acidic residues" evidence="1">
    <location>
        <begin position="322"/>
        <end position="355"/>
    </location>
</feature>
<feature type="compositionally biased region" description="Basic and acidic residues" evidence="1">
    <location>
        <begin position="263"/>
        <end position="282"/>
    </location>
</feature>
<proteinExistence type="predicted"/>
<evidence type="ECO:0008006" key="4">
    <source>
        <dbReference type="Google" id="ProtNLM"/>
    </source>
</evidence>
<feature type="compositionally biased region" description="Polar residues" evidence="1">
    <location>
        <begin position="304"/>
        <end position="317"/>
    </location>
</feature>
<comment type="caution">
    <text evidence="2">The sequence shown here is derived from an EMBL/GenBank/DDBJ whole genome shotgun (WGS) entry which is preliminary data.</text>
</comment>
<feature type="compositionally biased region" description="Basic and acidic residues" evidence="1">
    <location>
        <begin position="35"/>
        <end position="47"/>
    </location>
</feature>
<sequence length="376" mass="40109">MFGKSTPKEPPTDEEEIGKQQASTQNDSEDTPPNPDEKTDSKPEKKKSSWWSVLTNPNNLSLLNSAFQEITANTEQGNMPTKDQLMKTLNDEGPNIPQKEQLMKNLDKNKLKAPDQEQLMKTLNDKGPDIPEKEQLMQALAAHQNANGLLQKALSLKDTAMKAMNPQERQRMMQEAYDKEVEANGQSKWARRLQSGPWQGGMGGAGVGGGVGMGLGTVVGALVGGVAALPTTAVGGLVGMGVGGITGPFVKLNQDKAKQVAAREKAKGKSDEEVMEAVKAEAGEEVPEEAMENVEGEGAEISETPASDSVALSQPDQGSAKRNLERQHGSGKKEAMPARDPNKPRQKPKKLEVRSGNKPAAGGSAKGKENNANASK</sequence>
<protein>
    <recommendedName>
        <fullName evidence="4">Glycine zipper domain-containing protein</fullName>
    </recommendedName>
</protein>
<name>A0A4U0Y2T0_9PEZI</name>
<dbReference type="AlphaFoldDB" id="A0A4U0Y2T0"/>
<reference evidence="2 3" key="1">
    <citation type="submission" date="2017-03" db="EMBL/GenBank/DDBJ databases">
        <title>Genomes of endolithic fungi from Antarctica.</title>
        <authorList>
            <person name="Coleine C."/>
            <person name="Masonjones S."/>
            <person name="Stajich J.E."/>
        </authorList>
    </citation>
    <scope>NUCLEOTIDE SEQUENCE [LARGE SCALE GENOMIC DNA]</scope>
    <source>
        <strain evidence="2 3">CCFEE 5184</strain>
    </source>
</reference>
<dbReference type="Proteomes" id="UP000309340">
    <property type="component" value="Unassembled WGS sequence"/>
</dbReference>
<evidence type="ECO:0000256" key="1">
    <source>
        <dbReference type="SAM" id="MobiDB-lite"/>
    </source>
</evidence>
<feature type="compositionally biased region" description="Basic and acidic residues" evidence="1">
    <location>
        <begin position="1"/>
        <end position="11"/>
    </location>
</feature>
<feature type="region of interest" description="Disordered" evidence="1">
    <location>
        <begin position="263"/>
        <end position="376"/>
    </location>
</feature>
<dbReference type="STRING" id="329884.A0A4U0Y2T0"/>
<evidence type="ECO:0000313" key="3">
    <source>
        <dbReference type="Proteomes" id="UP000309340"/>
    </source>
</evidence>